<evidence type="ECO:0000313" key="1">
    <source>
        <dbReference type="EMBL" id="VDP08623.1"/>
    </source>
</evidence>
<dbReference type="WBParaSite" id="SBAD_0000613601-mRNA-1">
    <property type="protein sequence ID" value="SBAD_0000613601-mRNA-1"/>
    <property type="gene ID" value="SBAD_0000613601"/>
</dbReference>
<evidence type="ECO:0000313" key="2">
    <source>
        <dbReference type="Proteomes" id="UP000270296"/>
    </source>
</evidence>
<organism evidence="3">
    <name type="scientific">Soboliphyme baturini</name>
    <dbReference type="NCBI Taxonomy" id="241478"/>
    <lineage>
        <taxon>Eukaryota</taxon>
        <taxon>Metazoa</taxon>
        <taxon>Ecdysozoa</taxon>
        <taxon>Nematoda</taxon>
        <taxon>Enoplea</taxon>
        <taxon>Dorylaimia</taxon>
        <taxon>Dioctophymatida</taxon>
        <taxon>Dioctophymatoidea</taxon>
        <taxon>Soboliphymatidae</taxon>
        <taxon>Soboliphyme</taxon>
    </lineage>
</organism>
<dbReference type="AlphaFoldDB" id="A0A183IQK4"/>
<dbReference type="OrthoDB" id="2186662at2759"/>
<accession>A0A183IQK4</accession>
<reference evidence="1 2" key="2">
    <citation type="submission" date="2018-11" db="EMBL/GenBank/DDBJ databases">
        <authorList>
            <consortium name="Pathogen Informatics"/>
        </authorList>
    </citation>
    <scope>NUCLEOTIDE SEQUENCE [LARGE SCALE GENOMIC DNA]</scope>
</reference>
<dbReference type="EMBL" id="UZAM01009334">
    <property type="protein sequence ID" value="VDP08623.1"/>
    <property type="molecule type" value="Genomic_DNA"/>
</dbReference>
<reference evidence="3" key="1">
    <citation type="submission" date="2016-06" db="UniProtKB">
        <authorList>
            <consortium name="WormBaseParasite"/>
        </authorList>
    </citation>
    <scope>IDENTIFICATION</scope>
</reference>
<dbReference type="Proteomes" id="UP000270296">
    <property type="component" value="Unassembled WGS sequence"/>
</dbReference>
<evidence type="ECO:0000313" key="3">
    <source>
        <dbReference type="WBParaSite" id="SBAD_0000613601-mRNA-1"/>
    </source>
</evidence>
<dbReference type="SUPFAM" id="SSF103657">
    <property type="entry name" value="BAR/IMD domain-like"/>
    <property type="match status" value="1"/>
</dbReference>
<sequence length="350" mass="39762">MPYVEEKYKQFLRTEGDVDALASVDLPAAVQLLIHDNRWEKALEMMKQQKKTDILSTYLMRWIQILVEQNEYRKAFEAVAKHDLQLTQENAEAFSSFVAKLYVFQDPEAEMQYWNWASLRDALLHMMKQTKSLKSVGKSHVADVLEKHLLISHLYSLYNALSELSEDGDVGMIRSRISVSLLRYTDVISADKAFYEAGVDCRKLGGKYQGMAFVLLNHFLDIAEAIEENSLEAIDFVDFEGTDIPQNIVLPKTSVISRAGGSSGGGGVMALDFNRYFWGEKHNGFAVLYRNMKHGQLCSAKELHEFLKLASVVEEEYYRHLSKLIKQLSAFGTEGSVVSCSFVRRCAILL</sequence>
<proteinExistence type="predicted"/>
<dbReference type="Gene3D" id="1.20.1270.60">
    <property type="entry name" value="Arfaptin homology (AH) domain/BAR domain"/>
    <property type="match status" value="1"/>
</dbReference>
<name>A0A183IQK4_9BILA</name>
<protein>
    <submittedName>
        <fullName evidence="3">CTLH domain-containing protein</fullName>
    </submittedName>
</protein>
<gene>
    <name evidence="1" type="ORF">SBAD_LOCUS5901</name>
</gene>
<keyword evidence="2" id="KW-1185">Reference proteome</keyword>
<dbReference type="InterPro" id="IPR027267">
    <property type="entry name" value="AH/BAR_dom_sf"/>
</dbReference>